<dbReference type="AlphaFoldDB" id="A0A0E9UD01"/>
<reference evidence="1" key="1">
    <citation type="submission" date="2014-11" db="EMBL/GenBank/DDBJ databases">
        <authorList>
            <person name="Amaro Gonzalez C."/>
        </authorList>
    </citation>
    <scope>NUCLEOTIDE SEQUENCE</scope>
</reference>
<proteinExistence type="predicted"/>
<evidence type="ECO:0000313" key="1">
    <source>
        <dbReference type="EMBL" id="JAH63627.1"/>
    </source>
</evidence>
<sequence>MIPGHCCSSCSNGDKIEMY</sequence>
<protein>
    <submittedName>
        <fullName evidence="1">Uncharacterized protein</fullName>
    </submittedName>
</protein>
<reference evidence="1" key="2">
    <citation type="journal article" date="2015" name="Fish Shellfish Immunol.">
        <title>Early steps in the European eel (Anguilla anguilla)-Vibrio vulnificus interaction in the gills: Role of the RtxA13 toxin.</title>
        <authorList>
            <person name="Callol A."/>
            <person name="Pajuelo D."/>
            <person name="Ebbesson L."/>
            <person name="Teles M."/>
            <person name="MacKenzie S."/>
            <person name="Amaro C."/>
        </authorList>
    </citation>
    <scope>NUCLEOTIDE SEQUENCE</scope>
</reference>
<accession>A0A0E9UD01</accession>
<dbReference type="EMBL" id="GBXM01044950">
    <property type="protein sequence ID" value="JAH63627.1"/>
    <property type="molecule type" value="Transcribed_RNA"/>
</dbReference>
<organism evidence="1">
    <name type="scientific">Anguilla anguilla</name>
    <name type="common">European freshwater eel</name>
    <name type="synonym">Muraena anguilla</name>
    <dbReference type="NCBI Taxonomy" id="7936"/>
    <lineage>
        <taxon>Eukaryota</taxon>
        <taxon>Metazoa</taxon>
        <taxon>Chordata</taxon>
        <taxon>Craniata</taxon>
        <taxon>Vertebrata</taxon>
        <taxon>Euteleostomi</taxon>
        <taxon>Actinopterygii</taxon>
        <taxon>Neopterygii</taxon>
        <taxon>Teleostei</taxon>
        <taxon>Anguilliformes</taxon>
        <taxon>Anguillidae</taxon>
        <taxon>Anguilla</taxon>
    </lineage>
</organism>
<name>A0A0E9UD01_ANGAN</name>